<dbReference type="InterPro" id="IPR056456">
    <property type="entry name" value="Beta-prop_IFT80_2nd"/>
</dbReference>
<dbReference type="PANTHER" id="PTHR24098:SF0">
    <property type="entry name" value="OUTER SEGMENT 5"/>
    <property type="match status" value="1"/>
</dbReference>
<evidence type="ECO:0000313" key="4">
    <source>
        <dbReference type="Proteomes" id="UP001165289"/>
    </source>
</evidence>
<evidence type="ECO:0000259" key="2">
    <source>
        <dbReference type="Pfam" id="PF23387"/>
    </source>
</evidence>
<dbReference type="Pfam" id="PF23387">
    <property type="entry name" value="TPR_IFT80_172"/>
    <property type="match status" value="1"/>
</dbReference>
<keyword evidence="4" id="KW-1185">Reference proteome</keyword>
<feature type="domain" description="IFT80/172/WDR35 TPR" evidence="2">
    <location>
        <begin position="285"/>
        <end position="426"/>
    </location>
</feature>
<dbReference type="GO" id="GO:0030992">
    <property type="term" value="C:intraciliary transport particle B"/>
    <property type="evidence" value="ECO:0007669"/>
    <property type="project" value="TreeGrafter"/>
</dbReference>
<name>A0AAV7K366_9METZ</name>
<comment type="caution">
    <text evidence="3">The sequence shown here is derived from an EMBL/GenBank/DDBJ whole genome shotgun (WGS) entry which is preliminary data.</text>
</comment>
<accession>A0AAV7K366</accession>
<dbReference type="GO" id="GO:0005929">
    <property type="term" value="C:cilium"/>
    <property type="evidence" value="ECO:0007669"/>
    <property type="project" value="TreeGrafter"/>
</dbReference>
<evidence type="ECO:0000313" key="3">
    <source>
        <dbReference type="EMBL" id="KAI6655682.1"/>
    </source>
</evidence>
<dbReference type="Pfam" id="PF23335">
    <property type="entry name" value="Beta-prop_IFT80_2nd"/>
    <property type="match status" value="1"/>
</dbReference>
<dbReference type="AlphaFoldDB" id="A0AAV7K366"/>
<gene>
    <name evidence="3" type="ORF">LOD99_1822</name>
</gene>
<dbReference type="InterPro" id="IPR056157">
    <property type="entry name" value="TPR_IFT80_172_dom"/>
</dbReference>
<organism evidence="3 4">
    <name type="scientific">Oopsacas minuta</name>
    <dbReference type="NCBI Taxonomy" id="111878"/>
    <lineage>
        <taxon>Eukaryota</taxon>
        <taxon>Metazoa</taxon>
        <taxon>Porifera</taxon>
        <taxon>Hexactinellida</taxon>
        <taxon>Hexasterophora</taxon>
        <taxon>Lyssacinosida</taxon>
        <taxon>Leucopsacidae</taxon>
        <taxon>Oopsacas</taxon>
    </lineage>
</organism>
<dbReference type="Proteomes" id="UP001165289">
    <property type="component" value="Unassembled WGS sequence"/>
</dbReference>
<dbReference type="EMBL" id="JAKMXF010000177">
    <property type="protein sequence ID" value="KAI6655682.1"/>
    <property type="molecule type" value="Genomic_DNA"/>
</dbReference>
<reference evidence="3 4" key="1">
    <citation type="journal article" date="2023" name="BMC Biol.">
        <title>The compact genome of the sponge Oopsacas minuta (Hexactinellida) is lacking key metazoan core genes.</title>
        <authorList>
            <person name="Santini S."/>
            <person name="Schenkelaars Q."/>
            <person name="Jourda C."/>
            <person name="Duchesne M."/>
            <person name="Belahbib H."/>
            <person name="Rocher C."/>
            <person name="Selva M."/>
            <person name="Riesgo A."/>
            <person name="Vervoort M."/>
            <person name="Leys S.P."/>
            <person name="Kodjabachian L."/>
            <person name="Le Bivic A."/>
            <person name="Borchiellini C."/>
            <person name="Claverie J.M."/>
            <person name="Renard E."/>
        </authorList>
    </citation>
    <scope>NUCLEOTIDE SEQUENCE [LARGE SCALE GENOMIC DNA]</scope>
    <source>
        <strain evidence="3">SPO-2</strain>
    </source>
</reference>
<dbReference type="PANTHER" id="PTHR24098">
    <property type="entry name" value="OUTER SEGMENT 5"/>
    <property type="match status" value="1"/>
</dbReference>
<proteinExistence type="predicted"/>
<protein>
    <submittedName>
        <fullName evidence="3">Uncharacterized protein</fullName>
    </submittedName>
</protein>
<evidence type="ECO:0000259" key="1">
    <source>
        <dbReference type="Pfam" id="PF23335"/>
    </source>
</evidence>
<sequence>MYFKINVGWEYLVVLTANKCYIHHLTSLYTPIIIDSNDFHNSSNIYLTEKYLLIYDLMANVLIYSYDGTLFLNSHNSSNRTFAFFPKTLSICNDCVACRDSTDEKIVHISDFVSTRSFNDHTKNFTHASGIIHLELSNLQLENSQQLAYLDRNNNLFAIFFSLYSSDMFYPVKLGNFVGGFMWHKEFPILAAIQEGILTIWFNPMFLSIDKDIFPLTKQYFLDFIISNNPEILEFSENNCLVRNSDGSVTSVYISSKILTLHSYISTKRWEDCIRLCRVVGTKFLWSCLACSASSQGNILVSEVAYSALNAIDKVEVWTHIRKYNNPEIGNANLSMFCQKVTQAESIYLQGGYIFKAIEVNLMAFNWDRAISFAIKYQTHIDTCIALRMKFIDSLSLIENRKKFKQFADIEVDWKKILVKLKSEEEYFLSKS</sequence>
<dbReference type="GO" id="GO:0060271">
    <property type="term" value="P:cilium assembly"/>
    <property type="evidence" value="ECO:0007669"/>
    <property type="project" value="TreeGrafter"/>
</dbReference>
<feature type="domain" description="IFT80 second beta-propeller" evidence="1">
    <location>
        <begin position="4"/>
        <end position="255"/>
    </location>
</feature>